<name>A0A1D2QPQ7_9GAMM</name>
<proteinExistence type="predicted"/>
<feature type="region of interest" description="Disordered" evidence="1">
    <location>
        <begin position="39"/>
        <end position="70"/>
    </location>
</feature>
<sequence length="243" mass="28541">MGLDDSVIDECLALFRQQATAFSSSAFITFAVRHHRLNKQSLPREPEEGVAAKTGSPNRQQEDRSATESLPAVVDQEWLPDVATIKHLQALGFSSETIFGQIPGFIFYYNSRLDNPNRYSVDMQFVYHMQYVQHRALTEQTEMMEQDMQRSMRDSASKMRQGWMPCERTFAILQDTHFVPKLIAIGYVDEFVLYWEERQKLPQGGSWKTAFIQYSVVRYEKEEKKWRSQQRKWKSQPRQKQLI</sequence>
<dbReference type="STRING" id="62101.AB835_08165"/>
<organism evidence="3 4">
    <name type="scientific">Candidatus Endobugula sertula</name>
    <name type="common">Bugula neritina bacterial symbiont</name>
    <dbReference type="NCBI Taxonomy" id="62101"/>
    <lineage>
        <taxon>Bacteria</taxon>
        <taxon>Pseudomonadati</taxon>
        <taxon>Pseudomonadota</taxon>
        <taxon>Gammaproteobacteria</taxon>
        <taxon>Cellvibrionales</taxon>
        <taxon>Cellvibrionaceae</taxon>
        <taxon>Candidatus Endobugula</taxon>
    </lineage>
</organism>
<dbReference type="EMBL" id="MDLC01000025">
    <property type="protein sequence ID" value="ODS23578.1"/>
    <property type="molecule type" value="Genomic_DNA"/>
</dbReference>
<dbReference type="AlphaFoldDB" id="A0A1D2QPQ7"/>
<evidence type="ECO:0000313" key="3">
    <source>
        <dbReference type="EMBL" id="ODS23578.1"/>
    </source>
</evidence>
<evidence type="ECO:0000313" key="4">
    <source>
        <dbReference type="Proteomes" id="UP000242502"/>
    </source>
</evidence>
<protein>
    <recommendedName>
        <fullName evidence="2">DnaT DNA-binding domain-containing protein</fullName>
    </recommendedName>
</protein>
<dbReference type="Gene3D" id="1.10.8.1180">
    <property type="match status" value="1"/>
</dbReference>
<evidence type="ECO:0000256" key="1">
    <source>
        <dbReference type="SAM" id="MobiDB-lite"/>
    </source>
</evidence>
<feature type="domain" description="DnaT DNA-binding" evidence="2">
    <location>
        <begin position="158"/>
        <end position="214"/>
    </location>
</feature>
<gene>
    <name evidence="3" type="ORF">AB835_08165</name>
</gene>
<comment type="caution">
    <text evidence="3">The sequence shown here is derived from an EMBL/GenBank/DDBJ whole genome shotgun (WGS) entry which is preliminary data.</text>
</comment>
<evidence type="ECO:0000259" key="2">
    <source>
        <dbReference type="Pfam" id="PF17948"/>
    </source>
</evidence>
<dbReference type="Proteomes" id="UP000242502">
    <property type="component" value="Unassembled WGS sequence"/>
</dbReference>
<reference evidence="3 4" key="1">
    <citation type="journal article" date="2016" name="Appl. Environ. Microbiol.">
        <title>Lack of Overt Genome Reduction in the Bryostatin-Producing Bryozoan Symbiont "Candidatus Endobugula sertula".</title>
        <authorList>
            <person name="Miller I.J."/>
            <person name="Vanee N."/>
            <person name="Fong S.S."/>
            <person name="Lim-Fong G.E."/>
            <person name="Kwan J.C."/>
        </authorList>
    </citation>
    <scope>NUCLEOTIDE SEQUENCE [LARGE SCALE GENOMIC DNA]</scope>
    <source>
        <strain evidence="3">AB1-4</strain>
    </source>
</reference>
<dbReference type="Pfam" id="PF17948">
    <property type="entry name" value="DnaT"/>
    <property type="match status" value="1"/>
</dbReference>
<accession>A0A1D2QPQ7</accession>
<dbReference type="InterPro" id="IPR040480">
    <property type="entry name" value="DnaT_DNA_bind"/>
</dbReference>